<dbReference type="InterPro" id="IPR000551">
    <property type="entry name" value="MerR-type_HTH_dom"/>
</dbReference>
<evidence type="ECO:0000313" key="4">
    <source>
        <dbReference type="EMBL" id="KNB69289.1"/>
    </source>
</evidence>
<dbReference type="SUPFAM" id="SSF46955">
    <property type="entry name" value="Putative DNA-binding domain"/>
    <property type="match status" value="1"/>
</dbReference>
<dbReference type="Proteomes" id="UP000036834">
    <property type="component" value="Unassembled WGS sequence"/>
</dbReference>
<dbReference type="SMART" id="SM00422">
    <property type="entry name" value="HTH_MERR"/>
    <property type="match status" value="1"/>
</dbReference>
<comment type="caution">
    <text evidence="4">The sequence shown here is derived from an EMBL/GenBank/DDBJ whole genome shotgun (WGS) entry which is preliminary data.</text>
</comment>
<dbReference type="EMBL" id="LGIQ01000011">
    <property type="protein sequence ID" value="KNB69289.1"/>
    <property type="molecule type" value="Genomic_DNA"/>
</dbReference>
<dbReference type="Gene3D" id="3.20.80.10">
    <property type="entry name" value="Regulatory factor, effector binding domain"/>
    <property type="match status" value="1"/>
</dbReference>
<dbReference type="PROSITE" id="PS50937">
    <property type="entry name" value="HTH_MERR_2"/>
    <property type="match status" value="1"/>
</dbReference>
<dbReference type="GO" id="GO:0003700">
    <property type="term" value="F:DNA-binding transcription factor activity"/>
    <property type="evidence" value="ECO:0007669"/>
    <property type="project" value="InterPro"/>
</dbReference>
<dbReference type="SMART" id="SM00871">
    <property type="entry name" value="AraC_E_bind"/>
    <property type="match status" value="1"/>
</dbReference>
<dbReference type="InterPro" id="IPR009061">
    <property type="entry name" value="DNA-bd_dom_put_sf"/>
</dbReference>
<name>A0A0K9YKT3_9BACL</name>
<sequence>MFKISEFSKLSRIPMQTLRYYDQIGLLKPAKTDESSGYRYYSAEQLLKINRIVIFKELGFTLQQISQLFQEDISAEQIRGMLKLKESEIERHLNSELFKLSRIKERMQLVECEGKMDKEQEIVVKRVEFMHMVTYASTGTVDDIPNLFDIFDGLLDSRIRSVLSGPRTVLWNVSDSSAHEFELEVGYVVKSEALGLPEHLHFRSLPSVTMATMLFRSDSVYSETACLNLAEWIEQQGFLIRSDYSSREFYVPLPGNPGVHLIEIQIPIEDNEEQL</sequence>
<protein>
    <submittedName>
        <fullName evidence="3 4">Transcriptional regulator</fullName>
    </submittedName>
</protein>
<dbReference type="EMBL" id="BJON01000017">
    <property type="protein sequence ID" value="GED70696.1"/>
    <property type="molecule type" value="Genomic_DNA"/>
</dbReference>
<proteinExistence type="predicted"/>
<accession>A0A0K9YKT3</accession>
<dbReference type="InterPro" id="IPR010499">
    <property type="entry name" value="AraC_E-bd"/>
</dbReference>
<feature type="domain" description="HTH merR-type" evidence="2">
    <location>
        <begin position="1"/>
        <end position="71"/>
    </location>
</feature>
<reference evidence="5" key="1">
    <citation type="submission" date="2015-07" db="EMBL/GenBank/DDBJ databases">
        <title>Genome sequencing project for genomic taxonomy and phylogenomics of Bacillus-like bacteria.</title>
        <authorList>
            <person name="Liu B."/>
            <person name="Wang J."/>
            <person name="Zhu Y."/>
            <person name="Liu G."/>
            <person name="Chen Q."/>
            <person name="Chen Z."/>
            <person name="Lan J."/>
            <person name="Che J."/>
            <person name="Ge C."/>
            <person name="Shi H."/>
            <person name="Pan Z."/>
            <person name="Liu X."/>
        </authorList>
    </citation>
    <scope>NUCLEOTIDE SEQUENCE [LARGE SCALE GENOMIC DNA]</scope>
    <source>
        <strain evidence="5">DSM 9887</strain>
    </source>
</reference>
<dbReference type="PATRIC" id="fig|54915.3.peg.4278"/>
<dbReference type="Gene3D" id="1.10.1660.10">
    <property type="match status" value="1"/>
</dbReference>
<dbReference type="OrthoDB" id="9773308at2"/>
<evidence type="ECO:0000256" key="1">
    <source>
        <dbReference type="ARBA" id="ARBA00023125"/>
    </source>
</evidence>
<keyword evidence="1" id="KW-0238">DNA-binding</keyword>
<dbReference type="Proteomes" id="UP000319578">
    <property type="component" value="Unassembled WGS sequence"/>
</dbReference>
<dbReference type="SUPFAM" id="SSF55136">
    <property type="entry name" value="Probable bacterial effector-binding domain"/>
    <property type="match status" value="1"/>
</dbReference>
<reference evidence="4" key="2">
    <citation type="submission" date="2015-07" db="EMBL/GenBank/DDBJ databases">
        <title>MeaNS - Measles Nucleotide Surveillance Program.</title>
        <authorList>
            <person name="Tran T."/>
            <person name="Druce J."/>
        </authorList>
    </citation>
    <scope>NUCLEOTIDE SEQUENCE</scope>
    <source>
        <strain evidence="4">DSM 9887</strain>
    </source>
</reference>
<dbReference type="Pfam" id="PF13411">
    <property type="entry name" value="MerR_1"/>
    <property type="match status" value="1"/>
</dbReference>
<gene>
    <name evidence="4" type="ORF">ADS79_25620</name>
    <name evidence="3" type="ORF">BRE01_43980</name>
</gene>
<reference evidence="3 6" key="3">
    <citation type="submission" date="2019-06" db="EMBL/GenBank/DDBJ databases">
        <title>Whole genome shotgun sequence of Brevibacillus reuszeri NBRC 15719.</title>
        <authorList>
            <person name="Hosoyama A."/>
            <person name="Uohara A."/>
            <person name="Ohji S."/>
            <person name="Ichikawa N."/>
        </authorList>
    </citation>
    <scope>NUCLEOTIDE SEQUENCE [LARGE SCALE GENOMIC DNA]</scope>
    <source>
        <strain evidence="3 6">NBRC 15719</strain>
    </source>
</reference>
<dbReference type="PANTHER" id="PTHR30204:SF97">
    <property type="entry name" value="MERR FAMILY REGULATORY PROTEIN"/>
    <property type="match status" value="1"/>
</dbReference>
<evidence type="ECO:0000259" key="2">
    <source>
        <dbReference type="PROSITE" id="PS50937"/>
    </source>
</evidence>
<keyword evidence="6" id="KW-1185">Reference proteome</keyword>
<dbReference type="AlphaFoldDB" id="A0A0K9YKT3"/>
<dbReference type="PANTHER" id="PTHR30204">
    <property type="entry name" value="REDOX-CYCLING DRUG-SENSING TRANSCRIPTIONAL ACTIVATOR SOXR"/>
    <property type="match status" value="1"/>
</dbReference>
<dbReference type="CDD" id="cd01107">
    <property type="entry name" value="HTH_BmrR"/>
    <property type="match status" value="1"/>
</dbReference>
<dbReference type="GO" id="GO:0003677">
    <property type="term" value="F:DNA binding"/>
    <property type="evidence" value="ECO:0007669"/>
    <property type="project" value="UniProtKB-KW"/>
</dbReference>
<dbReference type="InterPro" id="IPR047057">
    <property type="entry name" value="MerR_fam"/>
</dbReference>
<evidence type="ECO:0000313" key="3">
    <source>
        <dbReference type="EMBL" id="GED70696.1"/>
    </source>
</evidence>
<evidence type="ECO:0000313" key="6">
    <source>
        <dbReference type="Proteomes" id="UP000319578"/>
    </source>
</evidence>
<dbReference type="STRING" id="54915.ADS79_25620"/>
<dbReference type="InterPro" id="IPR011256">
    <property type="entry name" value="Reg_factor_effector_dom_sf"/>
</dbReference>
<evidence type="ECO:0000313" key="5">
    <source>
        <dbReference type="Proteomes" id="UP000036834"/>
    </source>
</evidence>
<dbReference type="RefSeq" id="WP_049741291.1">
    <property type="nucleotide sequence ID" value="NZ_BJON01000017.1"/>
</dbReference>
<organism evidence="4 5">
    <name type="scientific">Brevibacillus reuszeri</name>
    <dbReference type="NCBI Taxonomy" id="54915"/>
    <lineage>
        <taxon>Bacteria</taxon>
        <taxon>Bacillati</taxon>
        <taxon>Bacillota</taxon>
        <taxon>Bacilli</taxon>
        <taxon>Bacillales</taxon>
        <taxon>Paenibacillaceae</taxon>
        <taxon>Brevibacillus</taxon>
    </lineage>
</organism>